<dbReference type="PANTHER" id="PTHR21274:SF0">
    <property type="entry name" value="MECKELIN"/>
    <property type="match status" value="1"/>
</dbReference>
<reference evidence="2 3" key="1">
    <citation type="submission" date="2020-08" db="EMBL/GenBank/DDBJ databases">
        <authorList>
            <person name="Koutsovoulos G."/>
            <person name="Danchin GJ E."/>
        </authorList>
    </citation>
    <scope>NUCLEOTIDE SEQUENCE [LARGE SCALE GENOMIC DNA]</scope>
</reference>
<keyword evidence="1" id="KW-0472">Membrane</keyword>
<dbReference type="GO" id="GO:0060271">
    <property type="term" value="P:cilium assembly"/>
    <property type="evidence" value="ECO:0007669"/>
    <property type="project" value="InterPro"/>
</dbReference>
<evidence type="ECO:0000256" key="1">
    <source>
        <dbReference type="SAM" id="Phobius"/>
    </source>
</evidence>
<dbReference type="Pfam" id="PF09773">
    <property type="entry name" value="Meckelin"/>
    <property type="match status" value="1"/>
</dbReference>
<keyword evidence="1" id="KW-1133">Transmembrane helix</keyword>
<comment type="caution">
    <text evidence="2">The sequence shown here is derived from an EMBL/GenBank/DDBJ whole genome shotgun (WGS) entry which is preliminary data.</text>
</comment>
<evidence type="ECO:0000313" key="2">
    <source>
        <dbReference type="EMBL" id="CAD2169818.1"/>
    </source>
</evidence>
<sequence>MTFNNNGKFLGEWTVSNGEYPILQICNLENPQQKREEAFKFGRYFQQKCQLSLLDILRWNKIWEEEKTKDYKNEEKKFIFGTKTIFFELYLRYRNEEGMIALLTQIPILNEDLKGDQYIGLYGNRLGDNILKNNNNEQQQQQQQNILIRVPKRISLHIHFDQTFDGHIYTPYLQLSHFQYLFKLEKNIKNNTQLLTKTILTTKFSIEYHTESYTYDKCIEVIMATLCSLAAVWAALQTYRKINLIDASTIIKLLFFGADYIGNIFIGVMGSACIWLIYAYKLQTNIHYIPLNGNQENSFVAYMISALALKGIALLHTMLTLILVKTFFIDWERPRLFLNNFDDFGKKKLFEENKGNEIEIEKEEEEQKERGDLNKVVIWRTYLIANEWNELQLYRKTNIGIQLILMLFVMEYLNFGEWAKVQPGFGRYNQPIGVIETKMSRFAINLSFYLIIGITQWIIQVIVIERLADPFRNFMDLCSVANISVLALTHPLRGYYIHGRSVHGYADTDMLQMNTFLQREKENVCALRGLESGADLQTFICNLPYTFNERINQILEGMNLKGIGDFNGRLQQKSGQFERTTIKMQQQTKIYKELNNFLKDFINRVDPKCGEYKCIDENFIEEMLNMELIDTGKIGTFRRDKSEMAYSSAFIYGNEWALMSFELLLFCVVDMFWLNRIFASVFVYLISKLILLITKIYFTNQLAKSCLIDSRFLI</sequence>
<feature type="transmembrane region" description="Helical" evidence="1">
    <location>
        <begin position="446"/>
        <end position="464"/>
    </location>
</feature>
<keyword evidence="1" id="KW-0812">Transmembrane</keyword>
<dbReference type="EMBL" id="CAJEWN010000158">
    <property type="protein sequence ID" value="CAD2169818.1"/>
    <property type="molecule type" value="Genomic_DNA"/>
</dbReference>
<accession>A0A6V7V685</accession>
<evidence type="ECO:0000313" key="3">
    <source>
        <dbReference type="Proteomes" id="UP000580250"/>
    </source>
</evidence>
<gene>
    <name evidence="2" type="ORF">MENT_LOCUS21178</name>
</gene>
<protein>
    <submittedName>
        <fullName evidence="2">Uncharacterized protein</fullName>
    </submittedName>
</protein>
<dbReference type="GO" id="GO:0036038">
    <property type="term" value="C:MKS complex"/>
    <property type="evidence" value="ECO:0007669"/>
    <property type="project" value="InterPro"/>
</dbReference>
<feature type="transmembrane region" description="Helical" evidence="1">
    <location>
        <begin position="221"/>
        <end position="239"/>
    </location>
</feature>
<organism evidence="2 3">
    <name type="scientific">Meloidogyne enterolobii</name>
    <name type="common">Root-knot nematode worm</name>
    <name type="synonym">Meloidogyne mayaguensis</name>
    <dbReference type="NCBI Taxonomy" id="390850"/>
    <lineage>
        <taxon>Eukaryota</taxon>
        <taxon>Metazoa</taxon>
        <taxon>Ecdysozoa</taxon>
        <taxon>Nematoda</taxon>
        <taxon>Chromadorea</taxon>
        <taxon>Rhabditida</taxon>
        <taxon>Tylenchina</taxon>
        <taxon>Tylenchomorpha</taxon>
        <taxon>Tylenchoidea</taxon>
        <taxon>Meloidogynidae</taxon>
        <taxon>Meloidogyninae</taxon>
        <taxon>Meloidogyne</taxon>
    </lineage>
</organism>
<name>A0A6V7V685_MELEN</name>
<dbReference type="Proteomes" id="UP000580250">
    <property type="component" value="Unassembled WGS sequence"/>
</dbReference>
<feature type="transmembrane region" description="Helical" evidence="1">
    <location>
        <begin position="399"/>
        <end position="415"/>
    </location>
</feature>
<dbReference type="OrthoDB" id="419138at2759"/>
<dbReference type="AlphaFoldDB" id="A0A6V7V685"/>
<dbReference type="PANTHER" id="PTHR21274">
    <property type="entry name" value="MECKELIN"/>
    <property type="match status" value="1"/>
</dbReference>
<dbReference type="InterPro" id="IPR019170">
    <property type="entry name" value="Meckelin"/>
</dbReference>
<feature type="transmembrane region" description="Helical" evidence="1">
    <location>
        <begin position="677"/>
        <end position="698"/>
    </location>
</feature>
<feature type="transmembrane region" description="Helical" evidence="1">
    <location>
        <begin position="300"/>
        <end position="324"/>
    </location>
</feature>
<proteinExistence type="predicted"/>
<feature type="transmembrane region" description="Helical" evidence="1">
    <location>
        <begin position="260"/>
        <end position="280"/>
    </location>
</feature>